<dbReference type="PANTHER" id="PTHR43236">
    <property type="entry name" value="ANTITOXIN HIGA1"/>
    <property type="match status" value="1"/>
</dbReference>
<dbReference type="Pfam" id="PF06114">
    <property type="entry name" value="Peptidase_M78"/>
    <property type="match status" value="1"/>
</dbReference>
<dbReference type="PANTHER" id="PTHR43236:SF2">
    <property type="entry name" value="BLL0069 PROTEIN"/>
    <property type="match status" value="1"/>
</dbReference>
<dbReference type="InterPro" id="IPR010359">
    <property type="entry name" value="IrrE_HExxH"/>
</dbReference>
<accession>A0A5C5XW92</accession>
<reference evidence="2 3" key="1">
    <citation type="submission" date="2019-02" db="EMBL/GenBank/DDBJ databases">
        <title>Deep-cultivation of Planctomycetes and their phenomic and genomic characterization uncovers novel biology.</title>
        <authorList>
            <person name="Wiegand S."/>
            <person name="Jogler M."/>
            <person name="Boedeker C."/>
            <person name="Pinto D."/>
            <person name="Vollmers J."/>
            <person name="Rivas-Marin E."/>
            <person name="Kohn T."/>
            <person name="Peeters S.H."/>
            <person name="Heuer A."/>
            <person name="Rast P."/>
            <person name="Oberbeckmann S."/>
            <person name="Bunk B."/>
            <person name="Jeske O."/>
            <person name="Meyerdierks A."/>
            <person name="Storesund J.E."/>
            <person name="Kallscheuer N."/>
            <person name="Luecker S."/>
            <person name="Lage O.M."/>
            <person name="Pohl T."/>
            <person name="Merkel B.J."/>
            <person name="Hornburger P."/>
            <person name="Mueller R.-W."/>
            <person name="Bruemmer F."/>
            <person name="Labrenz M."/>
            <person name="Spormann A.M."/>
            <person name="Op Den Camp H."/>
            <person name="Overmann J."/>
            <person name="Amann R."/>
            <person name="Jetten M.S.M."/>
            <person name="Mascher T."/>
            <person name="Medema M.H."/>
            <person name="Devos D.P."/>
            <person name="Kaster A.-K."/>
            <person name="Ovreas L."/>
            <person name="Rohde M."/>
            <person name="Galperin M.Y."/>
            <person name="Jogler C."/>
        </authorList>
    </citation>
    <scope>NUCLEOTIDE SEQUENCE [LARGE SCALE GENOMIC DNA]</scope>
    <source>
        <strain evidence="2 3">Pla123a</strain>
    </source>
</reference>
<sequence>MTGEISVDEVLAAVEMVAREVLWEAGVDAPPVDAIDVARRLGCRVVAVAGHEGRASRVALSGLRVGGDVIRLRADDRPERRQWSVAHELGELLAGRVYQRLALEPADTHDSAREEIANQFASSLLLPRRWFLPQASRLDWSIAGLKSEFATASHELIARRVLALYTGPIAVTVVDNGSQTWRRGCRWRPPPPCHAELEAWKTAFDSGQPVVSYCRADKVRRVRAWPVHEPDWKREILLTDFEEAA</sequence>
<gene>
    <name evidence="2" type="ORF">Pla123a_41530</name>
</gene>
<evidence type="ECO:0000313" key="2">
    <source>
        <dbReference type="EMBL" id="TWT67597.1"/>
    </source>
</evidence>
<dbReference type="AlphaFoldDB" id="A0A5C5XW92"/>
<feature type="domain" description="IrrE N-terminal-like" evidence="1">
    <location>
        <begin position="40"/>
        <end position="149"/>
    </location>
</feature>
<organism evidence="2 3">
    <name type="scientific">Posidoniimonas polymericola</name>
    <dbReference type="NCBI Taxonomy" id="2528002"/>
    <lineage>
        <taxon>Bacteria</taxon>
        <taxon>Pseudomonadati</taxon>
        <taxon>Planctomycetota</taxon>
        <taxon>Planctomycetia</taxon>
        <taxon>Pirellulales</taxon>
        <taxon>Lacipirellulaceae</taxon>
        <taxon>Posidoniimonas</taxon>
    </lineage>
</organism>
<comment type="caution">
    <text evidence="2">The sequence shown here is derived from an EMBL/GenBank/DDBJ whole genome shotgun (WGS) entry which is preliminary data.</text>
</comment>
<keyword evidence="3" id="KW-1185">Reference proteome</keyword>
<dbReference type="Gene3D" id="1.10.10.2910">
    <property type="match status" value="1"/>
</dbReference>
<evidence type="ECO:0000313" key="3">
    <source>
        <dbReference type="Proteomes" id="UP000318478"/>
    </source>
</evidence>
<proteinExistence type="predicted"/>
<dbReference type="InterPro" id="IPR052345">
    <property type="entry name" value="Rad_response_metalloprotease"/>
</dbReference>
<evidence type="ECO:0000259" key="1">
    <source>
        <dbReference type="Pfam" id="PF06114"/>
    </source>
</evidence>
<name>A0A5C5XW92_9BACT</name>
<protein>
    <recommendedName>
        <fullName evidence="1">IrrE N-terminal-like domain-containing protein</fullName>
    </recommendedName>
</protein>
<dbReference type="Proteomes" id="UP000318478">
    <property type="component" value="Unassembled WGS sequence"/>
</dbReference>
<dbReference type="EMBL" id="SJPO01000012">
    <property type="protein sequence ID" value="TWT67597.1"/>
    <property type="molecule type" value="Genomic_DNA"/>
</dbReference>